<feature type="compositionally biased region" description="Polar residues" evidence="1">
    <location>
        <begin position="1"/>
        <end position="11"/>
    </location>
</feature>
<reference evidence="2" key="1">
    <citation type="submission" date="2021-03" db="EMBL/GenBank/DDBJ databases">
        <title>Draft genome sequence of rust myrtle Austropuccinia psidii MF-1, a brazilian biotype.</title>
        <authorList>
            <person name="Quecine M.C."/>
            <person name="Pachon D.M.R."/>
            <person name="Bonatelli M.L."/>
            <person name="Correr F.H."/>
            <person name="Franceschini L.M."/>
            <person name="Leite T.F."/>
            <person name="Margarido G.R.A."/>
            <person name="Almeida C.A."/>
            <person name="Ferrarezi J.A."/>
            <person name="Labate C.A."/>
        </authorList>
    </citation>
    <scope>NUCLEOTIDE SEQUENCE</scope>
    <source>
        <strain evidence="2">MF-1</strain>
    </source>
</reference>
<dbReference type="AlphaFoldDB" id="A0A9Q3BE71"/>
<feature type="region of interest" description="Disordered" evidence="1">
    <location>
        <begin position="1"/>
        <end position="50"/>
    </location>
</feature>
<feature type="compositionally biased region" description="Basic and acidic residues" evidence="1">
    <location>
        <begin position="144"/>
        <end position="154"/>
    </location>
</feature>
<name>A0A9Q3BE71_9BASI</name>
<proteinExistence type="predicted"/>
<keyword evidence="3" id="KW-1185">Reference proteome</keyword>
<dbReference type="EMBL" id="AVOT02000529">
    <property type="protein sequence ID" value="MBW0463335.1"/>
    <property type="molecule type" value="Genomic_DNA"/>
</dbReference>
<comment type="caution">
    <text evidence="2">The sequence shown here is derived from an EMBL/GenBank/DDBJ whole genome shotgun (WGS) entry which is preliminary data.</text>
</comment>
<gene>
    <name evidence="2" type="ORF">O181_003050</name>
</gene>
<feature type="compositionally biased region" description="Polar residues" evidence="1">
    <location>
        <begin position="37"/>
        <end position="49"/>
    </location>
</feature>
<dbReference type="Proteomes" id="UP000765509">
    <property type="component" value="Unassembled WGS sequence"/>
</dbReference>
<evidence type="ECO:0000313" key="2">
    <source>
        <dbReference type="EMBL" id="MBW0463335.1"/>
    </source>
</evidence>
<feature type="region of interest" description="Disordered" evidence="1">
    <location>
        <begin position="136"/>
        <end position="197"/>
    </location>
</feature>
<sequence length="208" mass="23445">MKNRRSSQYSIQLDGGGLRSRNDPTKGKRKDKIPSGTEYTQGSAISQSKVPEMPIISEPELELSMRNYKRDKLNSEGSYRYINEPVQTVLHGVQGQRVGKIATNPPRSGELPEPPEKVHQRGGNSDILQWMEITSIRTPNIKHKGMEQQKEGGKKGRSPSSFYQKATSQKPHQGGKKNKKKNLRKENSPGYTIPRIQKDAMENVFNMA</sequence>
<evidence type="ECO:0000256" key="1">
    <source>
        <dbReference type="SAM" id="MobiDB-lite"/>
    </source>
</evidence>
<feature type="compositionally biased region" description="Basic residues" evidence="1">
    <location>
        <begin position="173"/>
        <end position="183"/>
    </location>
</feature>
<accession>A0A9Q3BE71</accession>
<evidence type="ECO:0000313" key="3">
    <source>
        <dbReference type="Proteomes" id="UP000765509"/>
    </source>
</evidence>
<protein>
    <submittedName>
        <fullName evidence="2">Uncharacterized protein</fullName>
    </submittedName>
</protein>
<organism evidence="2 3">
    <name type="scientific">Austropuccinia psidii MF-1</name>
    <dbReference type="NCBI Taxonomy" id="1389203"/>
    <lineage>
        <taxon>Eukaryota</taxon>
        <taxon>Fungi</taxon>
        <taxon>Dikarya</taxon>
        <taxon>Basidiomycota</taxon>
        <taxon>Pucciniomycotina</taxon>
        <taxon>Pucciniomycetes</taxon>
        <taxon>Pucciniales</taxon>
        <taxon>Sphaerophragmiaceae</taxon>
        <taxon>Austropuccinia</taxon>
    </lineage>
</organism>
<feature type="compositionally biased region" description="Polar residues" evidence="1">
    <location>
        <begin position="158"/>
        <end position="171"/>
    </location>
</feature>
<feature type="region of interest" description="Disordered" evidence="1">
    <location>
        <begin position="97"/>
        <end position="123"/>
    </location>
</feature>